<dbReference type="SUPFAM" id="SSF54928">
    <property type="entry name" value="RNA-binding domain, RBD"/>
    <property type="match status" value="1"/>
</dbReference>
<reference evidence="4 5" key="1">
    <citation type="journal article" date="2015" name="Fungal Genet. Biol.">
        <title>Evolution of novel wood decay mechanisms in Agaricales revealed by the genome sequences of Fistulina hepatica and Cylindrobasidium torrendii.</title>
        <authorList>
            <person name="Floudas D."/>
            <person name="Held B.W."/>
            <person name="Riley R."/>
            <person name="Nagy L.G."/>
            <person name="Koehler G."/>
            <person name="Ransdell A.S."/>
            <person name="Younus H."/>
            <person name="Chow J."/>
            <person name="Chiniquy J."/>
            <person name="Lipzen A."/>
            <person name="Tritt A."/>
            <person name="Sun H."/>
            <person name="Haridas S."/>
            <person name="LaButti K."/>
            <person name="Ohm R.A."/>
            <person name="Kues U."/>
            <person name="Blanchette R.A."/>
            <person name="Grigoriev I.V."/>
            <person name="Minto R.E."/>
            <person name="Hibbett D.S."/>
        </authorList>
    </citation>
    <scope>NUCLEOTIDE SEQUENCE [LARGE SCALE GENOMIC DNA]</scope>
    <source>
        <strain evidence="4 5">FP15055 ss-10</strain>
    </source>
</reference>
<evidence type="ECO:0000256" key="1">
    <source>
        <dbReference type="PROSITE-ProRule" id="PRU00176"/>
    </source>
</evidence>
<gene>
    <name evidence="4" type="ORF">CYLTODRAFT_485228</name>
</gene>
<organism evidence="4 5">
    <name type="scientific">Cylindrobasidium torrendii FP15055 ss-10</name>
    <dbReference type="NCBI Taxonomy" id="1314674"/>
    <lineage>
        <taxon>Eukaryota</taxon>
        <taxon>Fungi</taxon>
        <taxon>Dikarya</taxon>
        <taxon>Basidiomycota</taxon>
        <taxon>Agaricomycotina</taxon>
        <taxon>Agaricomycetes</taxon>
        <taxon>Agaricomycetidae</taxon>
        <taxon>Agaricales</taxon>
        <taxon>Marasmiineae</taxon>
        <taxon>Physalacriaceae</taxon>
        <taxon>Cylindrobasidium</taxon>
    </lineage>
</organism>
<keyword evidence="1" id="KW-0694">RNA-binding</keyword>
<dbReference type="InterPro" id="IPR035979">
    <property type="entry name" value="RBD_domain_sf"/>
</dbReference>
<protein>
    <recommendedName>
        <fullName evidence="3">RRM domain-containing protein</fullName>
    </recommendedName>
</protein>
<feature type="compositionally biased region" description="Low complexity" evidence="2">
    <location>
        <begin position="34"/>
        <end position="65"/>
    </location>
</feature>
<dbReference type="Proteomes" id="UP000054007">
    <property type="component" value="Unassembled WGS sequence"/>
</dbReference>
<dbReference type="InterPro" id="IPR012677">
    <property type="entry name" value="Nucleotide-bd_a/b_plait_sf"/>
</dbReference>
<evidence type="ECO:0000313" key="4">
    <source>
        <dbReference type="EMBL" id="KIY73721.1"/>
    </source>
</evidence>
<name>A0A0D7BVT8_9AGAR</name>
<dbReference type="AlphaFoldDB" id="A0A0D7BVT8"/>
<feature type="region of interest" description="Disordered" evidence="2">
    <location>
        <begin position="31"/>
        <end position="65"/>
    </location>
</feature>
<dbReference type="EMBL" id="KN880434">
    <property type="protein sequence ID" value="KIY73721.1"/>
    <property type="molecule type" value="Genomic_DNA"/>
</dbReference>
<evidence type="ECO:0000259" key="3">
    <source>
        <dbReference type="PROSITE" id="PS50102"/>
    </source>
</evidence>
<sequence>MVVSYVEPARCYQFIMKNVNDLYHGISDGDCPGRSSSPSNESEASSLSILSSSASSDSSKSSITSSVHSKRSHVFDAVRKNVVRWLCSASIAASIQTPKRITLPRAPVPSPRVIIRKSRPVQRSLPVVPLPQSTRLYVGNIRGGVETRALKQFFEPRCGPITSIQLRCLGGDAMPVPGQVNHGEYFATIHFKHPYSIPTALRLSLRDIQCVHPGLALAVNLADLPIMRRMLGLPPLPPVQDTDDELMIVDTPATYYGQRLLAC</sequence>
<dbReference type="InterPro" id="IPR000504">
    <property type="entry name" value="RRM_dom"/>
</dbReference>
<dbReference type="PROSITE" id="PS50102">
    <property type="entry name" value="RRM"/>
    <property type="match status" value="1"/>
</dbReference>
<accession>A0A0D7BVT8</accession>
<feature type="domain" description="RRM" evidence="3">
    <location>
        <begin position="134"/>
        <end position="224"/>
    </location>
</feature>
<dbReference type="Gene3D" id="3.30.70.330">
    <property type="match status" value="1"/>
</dbReference>
<evidence type="ECO:0000256" key="2">
    <source>
        <dbReference type="SAM" id="MobiDB-lite"/>
    </source>
</evidence>
<evidence type="ECO:0000313" key="5">
    <source>
        <dbReference type="Proteomes" id="UP000054007"/>
    </source>
</evidence>
<proteinExistence type="predicted"/>
<keyword evidence="5" id="KW-1185">Reference proteome</keyword>
<dbReference type="GO" id="GO:0003723">
    <property type="term" value="F:RNA binding"/>
    <property type="evidence" value="ECO:0007669"/>
    <property type="project" value="UniProtKB-UniRule"/>
</dbReference>